<keyword evidence="7" id="KW-0460">Magnesium</keyword>
<keyword evidence="10" id="KW-1185">Reference proteome</keyword>
<dbReference type="Gene3D" id="3.30.460.10">
    <property type="entry name" value="Beta Polymerase, domain 2"/>
    <property type="match status" value="1"/>
</dbReference>
<name>A0ABV2J1S8_9HYPH</name>
<comment type="cofactor">
    <cofactor evidence="1">
        <name>Mg(2+)</name>
        <dbReference type="ChEBI" id="CHEBI:18420"/>
    </cofactor>
</comment>
<evidence type="ECO:0000256" key="1">
    <source>
        <dbReference type="ARBA" id="ARBA00001946"/>
    </source>
</evidence>
<dbReference type="Pfam" id="PF18765">
    <property type="entry name" value="Polbeta"/>
    <property type="match status" value="1"/>
</dbReference>
<dbReference type="PANTHER" id="PTHR33571">
    <property type="entry name" value="SSL8005 PROTEIN"/>
    <property type="match status" value="1"/>
</dbReference>
<feature type="domain" description="Polymerase beta nucleotidyltransferase" evidence="8">
    <location>
        <begin position="16"/>
        <end position="96"/>
    </location>
</feature>
<accession>A0ABV2J1S8</accession>
<evidence type="ECO:0000256" key="3">
    <source>
        <dbReference type="ARBA" id="ARBA00022695"/>
    </source>
</evidence>
<protein>
    <submittedName>
        <fullName evidence="9">Nucleotidyltransferase</fullName>
    </submittedName>
</protein>
<evidence type="ECO:0000313" key="10">
    <source>
        <dbReference type="Proteomes" id="UP001549047"/>
    </source>
</evidence>
<dbReference type="EMBL" id="JBEPMB010000004">
    <property type="protein sequence ID" value="MET3614715.1"/>
    <property type="molecule type" value="Genomic_DNA"/>
</dbReference>
<evidence type="ECO:0000256" key="4">
    <source>
        <dbReference type="ARBA" id="ARBA00022723"/>
    </source>
</evidence>
<evidence type="ECO:0000256" key="7">
    <source>
        <dbReference type="ARBA" id="ARBA00022842"/>
    </source>
</evidence>
<gene>
    <name evidence="9" type="ORF">ABID16_003052</name>
</gene>
<evidence type="ECO:0000256" key="2">
    <source>
        <dbReference type="ARBA" id="ARBA00022679"/>
    </source>
</evidence>
<dbReference type="RefSeq" id="WP_354557191.1">
    <property type="nucleotide sequence ID" value="NZ_JBEPMB010000004.1"/>
</dbReference>
<keyword evidence="4" id="KW-0479">Metal-binding</keyword>
<dbReference type="CDD" id="cd05403">
    <property type="entry name" value="NT_KNTase_like"/>
    <property type="match status" value="1"/>
</dbReference>
<evidence type="ECO:0000259" key="8">
    <source>
        <dbReference type="Pfam" id="PF18765"/>
    </source>
</evidence>
<dbReference type="PANTHER" id="PTHR33571:SF12">
    <property type="entry name" value="BSL3053 PROTEIN"/>
    <property type="match status" value="1"/>
</dbReference>
<comment type="caution">
    <text evidence="9">The sequence shown here is derived from an EMBL/GenBank/DDBJ whole genome shotgun (WGS) entry which is preliminary data.</text>
</comment>
<dbReference type="InterPro" id="IPR043519">
    <property type="entry name" value="NT_sf"/>
</dbReference>
<dbReference type="SUPFAM" id="SSF81301">
    <property type="entry name" value="Nucleotidyltransferase"/>
    <property type="match status" value="1"/>
</dbReference>
<keyword evidence="2" id="KW-0808">Transferase</keyword>
<keyword evidence="5" id="KW-0547">Nucleotide-binding</keyword>
<dbReference type="Proteomes" id="UP001549047">
    <property type="component" value="Unassembled WGS sequence"/>
</dbReference>
<evidence type="ECO:0000313" key="9">
    <source>
        <dbReference type="EMBL" id="MET3614715.1"/>
    </source>
</evidence>
<organism evidence="9 10">
    <name type="scientific">Rhizobium aquaticum</name>
    <dbReference type="NCBI Taxonomy" id="1549636"/>
    <lineage>
        <taxon>Bacteria</taxon>
        <taxon>Pseudomonadati</taxon>
        <taxon>Pseudomonadota</taxon>
        <taxon>Alphaproteobacteria</taxon>
        <taxon>Hyphomicrobiales</taxon>
        <taxon>Rhizobiaceae</taxon>
        <taxon>Rhizobium/Agrobacterium group</taxon>
        <taxon>Rhizobium</taxon>
    </lineage>
</organism>
<proteinExistence type="predicted"/>
<keyword evidence="3" id="KW-0548">Nucleotidyltransferase</keyword>
<keyword evidence="6" id="KW-0067">ATP-binding</keyword>
<dbReference type="InterPro" id="IPR052038">
    <property type="entry name" value="Type-VII_TA_antitoxin"/>
</dbReference>
<evidence type="ECO:0000256" key="6">
    <source>
        <dbReference type="ARBA" id="ARBA00022840"/>
    </source>
</evidence>
<dbReference type="InterPro" id="IPR041633">
    <property type="entry name" value="Polbeta"/>
</dbReference>
<evidence type="ECO:0000256" key="5">
    <source>
        <dbReference type="ARBA" id="ARBA00022741"/>
    </source>
</evidence>
<reference evidence="9 10" key="1">
    <citation type="submission" date="2024-06" db="EMBL/GenBank/DDBJ databases">
        <title>Genomic Encyclopedia of Type Strains, Phase IV (KMG-IV): sequencing the most valuable type-strain genomes for metagenomic binning, comparative biology and taxonomic classification.</title>
        <authorList>
            <person name="Goeker M."/>
        </authorList>
    </citation>
    <scope>NUCLEOTIDE SEQUENCE [LARGE SCALE GENOMIC DNA]</scope>
    <source>
        <strain evidence="9 10">DSM 29780</strain>
    </source>
</reference>
<sequence length="97" mass="10607">MRPSELVRAKAAEIRALTARYPTLVHPRVFGSAARGDDRPDSDIDILVDALDGTTLFDLGGLMEELKDLLGVDVDLVTSGQVPESARQRIFSEAREI</sequence>